<evidence type="ECO:0000313" key="2">
    <source>
        <dbReference type="Proteomes" id="UP000831701"/>
    </source>
</evidence>
<protein>
    <submittedName>
        <fullName evidence="1">Uncharacterized protein</fullName>
    </submittedName>
</protein>
<reference evidence="1" key="1">
    <citation type="submission" date="2022-04" db="EMBL/GenBank/DDBJ databases">
        <title>Jade perch genome.</title>
        <authorList>
            <person name="Chao B."/>
        </authorList>
    </citation>
    <scope>NUCLEOTIDE SEQUENCE</scope>
    <source>
        <strain evidence="1">CB-2022</strain>
    </source>
</reference>
<comment type="caution">
    <text evidence="1">The sequence shown here is derived from an EMBL/GenBank/DDBJ whole genome shotgun (WGS) entry which is preliminary data.</text>
</comment>
<name>A0ACB8W1G6_9TELE</name>
<organism evidence="1 2">
    <name type="scientific">Scortum barcoo</name>
    <name type="common">barcoo grunter</name>
    <dbReference type="NCBI Taxonomy" id="214431"/>
    <lineage>
        <taxon>Eukaryota</taxon>
        <taxon>Metazoa</taxon>
        <taxon>Chordata</taxon>
        <taxon>Craniata</taxon>
        <taxon>Vertebrata</taxon>
        <taxon>Euteleostomi</taxon>
        <taxon>Actinopterygii</taxon>
        <taxon>Neopterygii</taxon>
        <taxon>Teleostei</taxon>
        <taxon>Neoteleostei</taxon>
        <taxon>Acanthomorphata</taxon>
        <taxon>Eupercaria</taxon>
        <taxon>Centrarchiformes</taxon>
        <taxon>Terapontoidei</taxon>
        <taxon>Terapontidae</taxon>
        <taxon>Scortum</taxon>
    </lineage>
</organism>
<evidence type="ECO:0000313" key="1">
    <source>
        <dbReference type="EMBL" id="KAI3361551.1"/>
    </source>
</evidence>
<accession>A0ACB8W1G6</accession>
<proteinExistence type="predicted"/>
<sequence length="237" mass="26005">MYVPDAVRAEVLRWCHSTKLACHPGVKRTLSLGKRLFWWPTAEKDVRDYVLLACSTCARGKSTHTPPPAGLLRPLPIPGRPWSHIALDFATGLPTSATNTTILTIVDRFSKAAHFIALPKLPSARETADFLTSHVVRLHGIPQDVVSDRGPQFISRVWKEFCRGLGVTAGGGAFRSLRATSPPALPGHVARRTRAALEATAKWNQQTADKKRSLAPQYFVANPSGCRQGIFPSELRI</sequence>
<dbReference type="EMBL" id="CM041546">
    <property type="protein sequence ID" value="KAI3361551.1"/>
    <property type="molecule type" value="Genomic_DNA"/>
</dbReference>
<dbReference type="Proteomes" id="UP000831701">
    <property type="component" value="Chromosome 16"/>
</dbReference>
<feature type="non-terminal residue" evidence="1">
    <location>
        <position position="237"/>
    </location>
</feature>
<gene>
    <name evidence="1" type="ORF">L3Q82_013699</name>
</gene>
<keyword evidence="2" id="KW-1185">Reference proteome</keyword>